<dbReference type="RefSeq" id="WP_283757353.1">
    <property type="nucleotide sequence ID" value="NZ_JAQOSQ010000003.1"/>
</dbReference>
<evidence type="ECO:0000256" key="1">
    <source>
        <dbReference type="SAM" id="Phobius"/>
    </source>
</evidence>
<evidence type="ECO:0000313" key="2">
    <source>
        <dbReference type="EMBL" id="MDJ1182702.1"/>
    </source>
</evidence>
<dbReference type="Proteomes" id="UP001232992">
    <property type="component" value="Unassembled WGS sequence"/>
</dbReference>
<evidence type="ECO:0008006" key="4">
    <source>
        <dbReference type="Google" id="ProtNLM"/>
    </source>
</evidence>
<feature type="transmembrane region" description="Helical" evidence="1">
    <location>
        <begin position="171"/>
        <end position="191"/>
    </location>
</feature>
<feature type="transmembrane region" description="Helical" evidence="1">
    <location>
        <begin position="139"/>
        <end position="159"/>
    </location>
</feature>
<keyword evidence="1" id="KW-0812">Transmembrane</keyword>
<name>A0ABT7BU36_9CYAN</name>
<dbReference type="EMBL" id="JAQOSQ010000003">
    <property type="protein sequence ID" value="MDJ1182702.1"/>
    <property type="molecule type" value="Genomic_DNA"/>
</dbReference>
<protein>
    <recommendedName>
        <fullName evidence="4">DUF4184 family protein</fullName>
    </recommendedName>
</protein>
<keyword evidence="1" id="KW-0472">Membrane</keyword>
<proteinExistence type="predicted"/>
<feature type="transmembrane region" description="Helical" evidence="1">
    <location>
        <begin position="65"/>
        <end position="88"/>
    </location>
</feature>
<keyword evidence="3" id="KW-1185">Reference proteome</keyword>
<organism evidence="2 3">
    <name type="scientific">Roseofilum casamattae BLCC-M143</name>
    <dbReference type="NCBI Taxonomy" id="3022442"/>
    <lineage>
        <taxon>Bacteria</taxon>
        <taxon>Bacillati</taxon>
        <taxon>Cyanobacteriota</taxon>
        <taxon>Cyanophyceae</taxon>
        <taxon>Desertifilales</taxon>
        <taxon>Desertifilaceae</taxon>
        <taxon>Roseofilum</taxon>
        <taxon>Roseofilum casamattae</taxon>
    </lineage>
</organism>
<evidence type="ECO:0000313" key="3">
    <source>
        <dbReference type="Proteomes" id="UP001232992"/>
    </source>
</evidence>
<comment type="caution">
    <text evidence="2">The sequence shown here is derived from an EMBL/GenBank/DDBJ whole genome shotgun (WGS) entry which is preliminary data.</text>
</comment>
<feature type="transmembrane region" description="Helical" evidence="1">
    <location>
        <begin position="22"/>
        <end position="44"/>
    </location>
</feature>
<keyword evidence="1" id="KW-1133">Transmembrane helix</keyword>
<sequence length="193" mass="22732">MNTPSHAILNLALLGKAKFPQYNLLIAFGGIAPDIPIFLFYGWAKLIAKLPESQIWSEAYYEPGWQTFIALSHSIPLATIILILAYWIDWQWLQLFCLSLICHSLLDLPVHHDDAHRHFFPFSNYRFNSPFSYWDVNHYGVWVSLVEMLLVIAATYYYWGNITSWFGKGTMLFVNIAYVVLWFLFYFRYWIQA</sequence>
<gene>
    <name evidence="2" type="ORF">PMH09_05790</name>
</gene>
<accession>A0ABT7BU36</accession>
<reference evidence="2 3" key="1">
    <citation type="submission" date="2023-01" db="EMBL/GenBank/DDBJ databases">
        <title>Novel diversity within Roseofilum (Cyanobacteria; Desertifilaceae) from marine benthic mats with descriptions of four novel species.</title>
        <authorList>
            <person name="Wang Y."/>
            <person name="Berthold D.E."/>
            <person name="Hu J."/>
            <person name="Lefler F.W."/>
            <person name="Laughinghouse H.D. IV."/>
        </authorList>
    </citation>
    <scope>NUCLEOTIDE SEQUENCE [LARGE SCALE GENOMIC DNA]</scope>
    <source>
        <strain evidence="2 3">BLCC-M143</strain>
    </source>
</reference>